<accession>A0ABT0PZV4</accession>
<dbReference type="Proteomes" id="UP001203880">
    <property type="component" value="Unassembled WGS sequence"/>
</dbReference>
<dbReference type="PROSITE" id="PS51186">
    <property type="entry name" value="GNAT"/>
    <property type="match status" value="1"/>
</dbReference>
<dbReference type="Pfam" id="PF00583">
    <property type="entry name" value="Acetyltransf_1"/>
    <property type="match status" value="1"/>
</dbReference>
<dbReference type="EMBL" id="JAMFMB010000006">
    <property type="protein sequence ID" value="MCL6283165.1"/>
    <property type="molecule type" value="Genomic_DNA"/>
</dbReference>
<keyword evidence="5" id="KW-1185">Reference proteome</keyword>
<gene>
    <name evidence="4" type="ORF">M3P21_06430</name>
</gene>
<evidence type="ECO:0000313" key="5">
    <source>
        <dbReference type="Proteomes" id="UP001203880"/>
    </source>
</evidence>
<name>A0ABT0PZV4_9RHOB</name>
<dbReference type="RefSeq" id="WP_249707809.1">
    <property type="nucleotide sequence ID" value="NZ_JAMFMB010000006.1"/>
</dbReference>
<evidence type="ECO:0000256" key="1">
    <source>
        <dbReference type="ARBA" id="ARBA00022679"/>
    </source>
</evidence>
<reference evidence="4" key="1">
    <citation type="submission" date="2022-05" db="EMBL/GenBank/DDBJ databases">
        <authorList>
            <person name="Park J.-S."/>
        </authorList>
    </citation>
    <scope>NUCLEOTIDE SEQUENCE</scope>
    <source>
        <strain evidence="4">2012CJ41-6</strain>
    </source>
</reference>
<dbReference type="Gene3D" id="3.40.630.30">
    <property type="match status" value="1"/>
</dbReference>
<feature type="domain" description="N-acetyltransferase" evidence="3">
    <location>
        <begin position="1"/>
        <end position="160"/>
    </location>
</feature>
<dbReference type="SUPFAM" id="SSF55729">
    <property type="entry name" value="Acyl-CoA N-acyltransferases (Nat)"/>
    <property type="match status" value="1"/>
</dbReference>
<evidence type="ECO:0000256" key="2">
    <source>
        <dbReference type="ARBA" id="ARBA00023315"/>
    </source>
</evidence>
<comment type="caution">
    <text evidence="4">The sequence shown here is derived from an EMBL/GenBank/DDBJ whole genome shotgun (WGS) entry which is preliminary data.</text>
</comment>
<proteinExistence type="predicted"/>
<dbReference type="InterPro" id="IPR016181">
    <property type="entry name" value="Acyl_CoA_acyltransferase"/>
</dbReference>
<evidence type="ECO:0000259" key="3">
    <source>
        <dbReference type="PROSITE" id="PS51186"/>
    </source>
</evidence>
<keyword evidence="2" id="KW-0012">Acyltransferase</keyword>
<dbReference type="PANTHER" id="PTHR43072:SF23">
    <property type="entry name" value="UPF0039 PROTEIN C11D3.02C"/>
    <property type="match status" value="1"/>
</dbReference>
<keyword evidence="1" id="KW-0808">Transferase</keyword>
<protein>
    <submittedName>
        <fullName evidence="4">N-acetyltransferase family protein</fullName>
    </submittedName>
</protein>
<evidence type="ECO:0000313" key="4">
    <source>
        <dbReference type="EMBL" id="MCL6283165.1"/>
    </source>
</evidence>
<sequence>MIIRQAVEKDAPAVAALINEMVRGSLITFTVDERDCAQMTEQIRQSGPRFLVAEKAGAVLGYASYKPFRDGPGYRHSMEHSILLAPAAHGCGTGRALMTRLEAIAVGEGVHVLIAGISSANPDAVGFHKALGFDAVGRMPQVGRKWDQWLDLVLMQKILATDAKTLT</sequence>
<dbReference type="InterPro" id="IPR000182">
    <property type="entry name" value="GNAT_dom"/>
</dbReference>
<dbReference type="CDD" id="cd04301">
    <property type="entry name" value="NAT_SF"/>
    <property type="match status" value="1"/>
</dbReference>
<organism evidence="4 5">
    <name type="scientific">Ruegeria spongiae</name>
    <dbReference type="NCBI Taxonomy" id="2942209"/>
    <lineage>
        <taxon>Bacteria</taxon>
        <taxon>Pseudomonadati</taxon>
        <taxon>Pseudomonadota</taxon>
        <taxon>Alphaproteobacteria</taxon>
        <taxon>Rhodobacterales</taxon>
        <taxon>Roseobacteraceae</taxon>
        <taxon>Ruegeria</taxon>
    </lineage>
</organism>
<dbReference type="PANTHER" id="PTHR43072">
    <property type="entry name" value="N-ACETYLTRANSFERASE"/>
    <property type="match status" value="1"/>
</dbReference>